<dbReference type="SUPFAM" id="SSF53448">
    <property type="entry name" value="Nucleotide-diphospho-sugar transferases"/>
    <property type="match status" value="1"/>
</dbReference>
<dbReference type="CDD" id="cd02440">
    <property type="entry name" value="AdoMet_MTases"/>
    <property type="match status" value="1"/>
</dbReference>
<evidence type="ECO:0000313" key="4">
    <source>
        <dbReference type="EMBL" id="GHC87694.1"/>
    </source>
</evidence>
<dbReference type="InterPro" id="IPR001173">
    <property type="entry name" value="Glyco_trans_2-like"/>
</dbReference>
<dbReference type="Pfam" id="PF08242">
    <property type="entry name" value="Methyltransf_12"/>
    <property type="match status" value="1"/>
</dbReference>
<feature type="domain" description="Methyltransferase type 12" evidence="3">
    <location>
        <begin position="90"/>
        <end position="188"/>
    </location>
</feature>
<proteinExistence type="predicted"/>
<comment type="caution">
    <text evidence="4">The sequence shown here is derived from an EMBL/GenBank/DDBJ whole genome shotgun (WGS) entry which is preliminary data.</text>
</comment>
<protein>
    <recommendedName>
        <fullName evidence="6">GT2 family glycosyltransferase</fullName>
    </recommendedName>
</protein>
<keyword evidence="1" id="KW-0175">Coiled coil</keyword>
<gene>
    <name evidence="4" type="ORF">GCM10007320_34190</name>
</gene>
<dbReference type="CDD" id="cd04186">
    <property type="entry name" value="GT_2_like_c"/>
    <property type="match status" value="1"/>
</dbReference>
<accession>A0ABQ3G4X5</accession>
<name>A0ABQ3G4X5_9BURK</name>
<dbReference type="PANTHER" id="PTHR43179:SF7">
    <property type="entry name" value="RHAMNOSYLTRANSFERASE WBBL"/>
    <property type="match status" value="1"/>
</dbReference>
<organism evidence="4 5">
    <name type="scientific">Pseudorhodoferax aquiterrae</name>
    <dbReference type="NCBI Taxonomy" id="747304"/>
    <lineage>
        <taxon>Bacteria</taxon>
        <taxon>Pseudomonadati</taxon>
        <taxon>Pseudomonadota</taxon>
        <taxon>Betaproteobacteria</taxon>
        <taxon>Burkholderiales</taxon>
        <taxon>Comamonadaceae</taxon>
    </lineage>
</organism>
<evidence type="ECO:0000259" key="3">
    <source>
        <dbReference type="Pfam" id="PF08242"/>
    </source>
</evidence>
<keyword evidence="5" id="KW-1185">Reference proteome</keyword>
<evidence type="ECO:0000256" key="1">
    <source>
        <dbReference type="SAM" id="Coils"/>
    </source>
</evidence>
<dbReference type="InterPro" id="IPR013217">
    <property type="entry name" value="Methyltransf_12"/>
</dbReference>
<dbReference type="EMBL" id="BMYK01000010">
    <property type="protein sequence ID" value="GHC87694.1"/>
    <property type="molecule type" value="Genomic_DNA"/>
</dbReference>
<dbReference type="SUPFAM" id="SSF53335">
    <property type="entry name" value="S-adenosyl-L-methionine-dependent methyltransferases"/>
    <property type="match status" value="1"/>
</dbReference>
<dbReference type="Pfam" id="PF00535">
    <property type="entry name" value="Glycos_transf_2"/>
    <property type="match status" value="1"/>
</dbReference>
<dbReference type="Gene3D" id="3.40.50.2000">
    <property type="entry name" value="Glycogen Phosphorylase B"/>
    <property type="match status" value="1"/>
</dbReference>
<feature type="coiled-coil region" evidence="1">
    <location>
        <begin position="601"/>
        <end position="691"/>
    </location>
</feature>
<evidence type="ECO:0000259" key="2">
    <source>
        <dbReference type="Pfam" id="PF00535"/>
    </source>
</evidence>
<dbReference type="Pfam" id="PF13692">
    <property type="entry name" value="Glyco_trans_1_4"/>
    <property type="match status" value="1"/>
</dbReference>
<reference evidence="5" key="1">
    <citation type="journal article" date="2019" name="Int. J. Syst. Evol. Microbiol.">
        <title>The Global Catalogue of Microorganisms (GCM) 10K type strain sequencing project: providing services to taxonomists for standard genome sequencing and annotation.</title>
        <authorList>
            <consortium name="The Broad Institute Genomics Platform"/>
            <consortium name="The Broad Institute Genome Sequencing Center for Infectious Disease"/>
            <person name="Wu L."/>
            <person name="Ma J."/>
        </authorList>
    </citation>
    <scope>NUCLEOTIDE SEQUENCE [LARGE SCALE GENOMIC DNA]</scope>
    <source>
        <strain evidence="5">KCTC 23314</strain>
    </source>
</reference>
<dbReference type="SUPFAM" id="SSF53756">
    <property type="entry name" value="UDP-Glycosyltransferase/glycogen phosphorylase"/>
    <property type="match status" value="1"/>
</dbReference>
<dbReference type="InterPro" id="IPR029044">
    <property type="entry name" value="Nucleotide-diphossugar_trans"/>
</dbReference>
<dbReference type="CDD" id="cd03801">
    <property type="entry name" value="GT4_PimA-like"/>
    <property type="match status" value="1"/>
</dbReference>
<dbReference type="RefSeq" id="WP_189688146.1">
    <property type="nucleotide sequence ID" value="NZ_BMYK01000010.1"/>
</dbReference>
<sequence>MNDFLQEAGYGFDVQRGVWRREGYASLAYSDGDEVELRLMRIVEQADDLSVLSQELRAHCTDWPSLYHLTGTRANILRPFSHLLDGAEVLEIGAGCGAITRYLGESGAQVLALEGTLRRASIARARTRDLANVQVVADNFEQFATAQQFDVVTLIGVLEYANRFVSGECPAQVMLQRARALLKPQGRLIIAIENQLGLKYFAAAPEDHFGVAMYGVEDRYRADEAQTFGRAVLQAMLHGAGFPQVQCLAPFPDYKFPTSIVTEEGFRAEGFDAAAFASQSVRRDPQLPEVLAFSPELVWPVLARNGLALDMANSLLFVAAQVPATPDAATVLAYHYSTDRAKPYCKETRFLRRDGDAITLEYRRLSPDELPVSTRVHHALVASADYVHGVPLSLALLRTVSTDGWTLEQVGALLREYLHVVADLAGGVRVPEAPWRAEMQLPGVFFDLVPQNIIVKTGGQGFAVIDREWDLQDGISVGWLLFRTLLLLINSVSRFGRCADAEEWTRQSFILAAMQAAGLHVGPNDVDSYALEESRLQADLTGRAFEVLKDWGAIAALPTENLSLAVQRRSAKLIQLAAAHEGLQKEFEERTNWALQLDASLARTQQDYQALERVTVQARHERELGQNELNVLRATLADLQLRSAQLQRERDDAHMQVRSISSTRDDILAAKEQAERRFAEVEAKRAALAGSLSWRVTKPLRMLARVARGEWSTIRTLVAPEVVRLARAGYRRAPLSPHMKDKAAALAYRVAGPLFTGVVHYEIWRRQRDNAPLAPVGAGPVPQADFAEVLSSLRFPVVANPDVSIVIPTYGNLEHTLACVRSIAMHMPRASMEVLVAEDASGDPQIDLIRRIPGLRYIRHPQNLGFLRSCNAAVKQAKGRYIYLLNNDTEVTAGWLDSMLALFEKHPDCGLVGSKLVYPDGRLQEAGGILWRDGSAWNWGRLDDPSRPVYNYVKEADYCSGASLMVPAALWHQLGGFDEHYLPAYYEDTDLAFRVRAAGKKVMYQPQSVVIHYEGISHGTDTGSGIKAHQVENQKKFYVRWKEILEREHLDNGVNPFRAHDRSIGKRTILVVDHYVPQPDRDAGSRSIWCFLREFRAMGLNVKFWPANHWHDTHYAPLLEQEGIEVLYGNEYVGRYANWVETHAGDLDYVFLNRPHIALEHWEAVREHTRAKLLYYGHDLHYARLLLEHEHTGEARLLRDAGQIRAVEEMLWRECDVVYYPSTTETAAVQALIPGKTARTVPLYFFDRNEFSVNIAGRRLREILFVAGFGHPPNVDAAMWFVREVLPIIQGQLNDVQVVLAGSNPTPAVKALAGDSIQVTGYLSDAELDNYYARCGVAVVPLRFGAGVKGKVLEAMHHGVPLVTTAVGAQGLPGLENVVSVCDSAADFAAAVIKVMTNVNAWQVTAQNGFDFVHARFSQSALSAVFAQDFQEVNGVT</sequence>
<evidence type="ECO:0008006" key="6">
    <source>
        <dbReference type="Google" id="ProtNLM"/>
    </source>
</evidence>
<evidence type="ECO:0000313" key="5">
    <source>
        <dbReference type="Proteomes" id="UP000626210"/>
    </source>
</evidence>
<dbReference type="Gene3D" id="3.90.550.10">
    <property type="entry name" value="Spore Coat Polysaccharide Biosynthesis Protein SpsA, Chain A"/>
    <property type="match status" value="1"/>
</dbReference>
<feature type="domain" description="Glycosyltransferase 2-like" evidence="2">
    <location>
        <begin position="804"/>
        <end position="964"/>
    </location>
</feature>
<dbReference type="PANTHER" id="PTHR43179">
    <property type="entry name" value="RHAMNOSYLTRANSFERASE WBBL"/>
    <property type="match status" value="1"/>
</dbReference>
<dbReference type="Gene3D" id="3.40.50.150">
    <property type="entry name" value="Vaccinia Virus protein VP39"/>
    <property type="match status" value="1"/>
</dbReference>
<dbReference type="InterPro" id="IPR029063">
    <property type="entry name" value="SAM-dependent_MTases_sf"/>
</dbReference>
<dbReference type="Proteomes" id="UP000626210">
    <property type="component" value="Unassembled WGS sequence"/>
</dbReference>